<dbReference type="EMBL" id="JAAKZF010000020">
    <property type="protein sequence ID" value="NGO52637.1"/>
    <property type="molecule type" value="Genomic_DNA"/>
</dbReference>
<accession>A0A6G4WEU6</accession>
<keyword evidence="2" id="KW-1185">Reference proteome</keyword>
<comment type="caution">
    <text evidence="1">The sequence shown here is derived from an EMBL/GenBank/DDBJ whole genome shotgun (WGS) entry which is preliminary data.</text>
</comment>
<dbReference type="Proteomes" id="UP001642900">
    <property type="component" value="Unassembled WGS sequence"/>
</dbReference>
<proteinExistence type="predicted"/>
<sequence length="72" mass="7629">MTILLSGYFERSSNAREDFGVVCRTPRPGVRTVIIAKNINEINDISGSLASRALMDAAAGSLPIKGSFSTIA</sequence>
<gene>
    <name evidence="1" type="ORF">G6N73_15860</name>
</gene>
<dbReference type="RefSeq" id="WP_165029222.1">
    <property type="nucleotide sequence ID" value="NZ_JAAKZF010000020.1"/>
</dbReference>
<organism evidence="1 2">
    <name type="scientific">Allomesorhizobium camelthorni</name>
    <dbReference type="NCBI Taxonomy" id="475069"/>
    <lineage>
        <taxon>Bacteria</taxon>
        <taxon>Pseudomonadati</taxon>
        <taxon>Pseudomonadota</taxon>
        <taxon>Alphaproteobacteria</taxon>
        <taxon>Hyphomicrobiales</taxon>
        <taxon>Phyllobacteriaceae</taxon>
        <taxon>Allomesorhizobium</taxon>
    </lineage>
</organism>
<name>A0A6G4WEU6_9HYPH</name>
<evidence type="ECO:0000313" key="1">
    <source>
        <dbReference type="EMBL" id="NGO52637.1"/>
    </source>
</evidence>
<dbReference type="AlphaFoldDB" id="A0A6G4WEU6"/>
<protein>
    <submittedName>
        <fullName evidence="1">Uncharacterized protein</fullName>
    </submittedName>
</protein>
<evidence type="ECO:0000313" key="2">
    <source>
        <dbReference type="Proteomes" id="UP001642900"/>
    </source>
</evidence>
<reference evidence="1 2" key="1">
    <citation type="submission" date="2020-02" db="EMBL/GenBank/DDBJ databases">
        <title>Genome sequence of strain CCNWXJ40-4.</title>
        <authorList>
            <person name="Gao J."/>
            <person name="Sun J."/>
        </authorList>
    </citation>
    <scope>NUCLEOTIDE SEQUENCE [LARGE SCALE GENOMIC DNA]</scope>
    <source>
        <strain evidence="1 2">CCNWXJ 40-4</strain>
    </source>
</reference>